<keyword evidence="1" id="KW-0812">Transmembrane</keyword>
<protein>
    <recommendedName>
        <fullName evidence="4">Cobalamin ABC transporter</fullName>
    </recommendedName>
</protein>
<keyword evidence="1" id="KW-0472">Membrane</keyword>
<gene>
    <name evidence="2" type="ORF">QLQ15_13750</name>
</gene>
<name>A0ABT6XIM1_9GAMM</name>
<keyword evidence="3" id="KW-1185">Reference proteome</keyword>
<comment type="caution">
    <text evidence="2">The sequence shown here is derived from an EMBL/GenBank/DDBJ whole genome shotgun (WGS) entry which is preliminary data.</text>
</comment>
<feature type="transmembrane region" description="Helical" evidence="1">
    <location>
        <begin position="31"/>
        <end position="49"/>
    </location>
</feature>
<evidence type="ECO:0000313" key="2">
    <source>
        <dbReference type="EMBL" id="MDI9239972.1"/>
    </source>
</evidence>
<evidence type="ECO:0000313" key="3">
    <source>
        <dbReference type="Proteomes" id="UP001321580"/>
    </source>
</evidence>
<feature type="transmembrane region" description="Helical" evidence="1">
    <location>
        <begin position="81"/>
        <end position="98"/>
    </location>
</feature>
<proteinExistence type="predicted"/>
<dbReference type="Proteomes" id="UP001321580">
    <property type="component" value="Unassembled WGS sequence"/>
</dbReference>
<dbReference type="EMBL" id="JASGBI010000001">
    <property type="protein sequence ID" value="MDI9239972.1"/>
    <property type="molecule type" value="Genomic_DNA"/>
</dbReference>
<dbReference type="RefSeq" id="WP_283213334.1">
    <property type="nucleotide sequence ID" value="NZ_JASGBI010000001.1"/>
</dbReference>
<keyword evidence="1" id="KW-1133">Transmembrane helix</keyword>
<feature type="transmembrane region" description="Helical" evidence="1">
    <location>
        <begin position="156"/>
        <end position="178"/>
    </location>
</feature>
<reference evidence="2 3" key="1">
    <citation type="submission" date="2023-05" db="EMBL/GenBank/DDBJ databases">
        <title>Lysobacter sp. strain LF1 Genome sequencing and assembly.</title>
        <authorList>
            <person name="Jung Y."/>
        </authorList>
    </citation>
    <scope>NUCLEOTIDE SEQUENCE [LARGE SCALE GENOMIC DNA]</scope>
    <source>
        <strain evidence="2 3">LF1</strain>
    </source>
</reference>
<evidence type="ECO:0000256" key="1">
    <source>
        <dbReference type="SAM" id="Phobius"/>
    </source>
</evidence>
<evidence type="ECO:0008006" key="4">
    <source>
        <dbReference type="Google" id="ProtNLM"/>
    </source>
</evidence>
<feature type="transmembrane region" description="Helical" evidence="1">
    <location>
        <begin position="56"/>
        <end position="75"/>
    </location>
</feature>
<organism evidence="2 3">
    <name type="scientific">Lysobacter stagni</name>
    <dbReference type="NCBI Taxonomy" id="3045172"/>
    <lineage>
        <taxon>Bacteria</taxon>
        <taxon>Pseudomonadati</taxon>
        <taxon>Pseudomonadota</taxon>
        <taxon>Gammaproteobacteria</taxon>
        <taxon>Lysobacterales</taxon>
        <taxon>Lysobacteraceae</taxon>
        <taxon>Lysobacter</taxon>
    </lineage>
</organism>
<feature type="transmembrane region" description="Helical" evidence="1">
    <location>
        <begin position="110"/>
        <end position="136"/>
    </location>
</feature>
<sequence length="192" mass="21235">MKSLTRRVNLVLFAAFAALMVATRFHHFGDVLHLPDASMALFFLGGLYLRRHWQFAVFIALAVAIDWVAIEHAGVSDFCVTPAYSFLLPAYAVLWYGGRAFSGRLQPTWISMLGASGVALLCATLSFAISNGAFYWLGGRYENPHLGEYLARAWQWGPLFVRTTMAYVVVALALHGLATRALRDRAAHATQP</sequence>
<accession>A0ABT6XIM1</accession>
<feature type="transmembrane region" description="Helical" evidence="1">
    <location>
        <begin position="7"/>
        <end position="25"/>
    </location>
</feature>